<dbReference type="AlphaFoldDB" id="A0A8H7IUT8"/>
<evidence type="ECO:0000256" key="2">
    <source>
        <dbReference type="ARBA" id="ARBA00023242"/>
    </source>
</evidence>
<dbReference type="GO" id="GO:0003697">
    <property type="term" value="F:single-stranded DNA binding"/>
    <property type="evidence" value="ECO:0007669"/>
    <property type="project" value="TreeGrafter"/>
</dbReference>
<gene>
    <name evidence="4" type="ORF">EKO04_011131</name>
</gene>
<dbReference type="InterPro" id="IPR027417">
    <property type="entry name" value="P-loop_NTPase"/>
</dbReference>
<feature type="compositionally biased region" description="Polar residues" evidence="3">
    <location>
        <begin position="10"/>
        <end position="22"/>
    </location>
</feature>
<feature type="region of interest" description="Disordered" evidence="3">
    <location>
        <begin position="176"/>
        <end position="238"/>
    </location>
</feature>
<dbReference type="GO" id="GO:0042148">
    <property type="term" value="P:DNA strand invasion"/>
    <property type="evidence" value="ECO:0007669"/>
    <property type="project" value="TreeGrafter"/>
</dbReference>
<evidence type="ECO:0000313" key="5">
    <source>
        <dbReference type="Proteomes" id="UP000651452"/>
    </source>
</evidence>
<protein>
    <recommendedName>
        <fullName evidence="6">DNA recombination and repair protein Rad51-like C-terminal domain-containing protein</fullName>
    </recommendedName>
</protein>
<sequence length="392" mass="41871">MTAPHPPSLDNPTLQSDTTQPHLASAHLTTSTLPSLLQEPNNPPTTLSSSNLLTTSLKPTTITALSSTPHTPLTTSLAHSLLLDTLTQHPASIAAVIDTTGNFDVVGLYARILKRGSVGADVATKDHRSSDEKQDQESNAVKTLDRVRIMRVFNLEGMGEAVAEVRGGMSVAGVREESPVLRRRTEVADSEEEEEDEDEEMLFDVPGSTEREAPSASAHLRSRTGSSGQRTGNRQPPPLKVKFLLVDNLAQVLVPLLKKDSVEANAAATTLLATLSDLTRTHNLHTLLLNPFTTPPTTWPIQTIPPPPPTTSTTPAPQQQNHGYNPPPLPQGPSVFSSQRNVPPLVGLLSRYVDTHLLLSSLPRAKLDARVYYGEAGGGREGREGGGDGVGG</sequence>
<dbReference type="GO" id="GO:0005815">
    <property type="term" value="C:microtubule organizing center"/>
    <property type="evidence" value="ECO:0007669"/>
    <property type="project" value="TreeGrafter"/>
</dbReference>
<comment type="caution">
    <text evidence="4">The sequence shown here is derived from an EMBL/GenBank/DDBJ whole genome shotgun (WGS) entry which is preliminary data.</text>
</comment>
<dbReference type="GO" id="GO:0005657">
    <property type="term" value="C:replication fork"/>
    <property type="evidence" value="ECO:0007669"/>
    <property type="project" value="TreeGrafter"/>
</dbReference>
<comment type="subcellular location">
    <subcellularLocation>
        <location evidence="1">Nucleus</location>
    </subcellularLocation>
</comment>
<evidence type="ECO:0000313" key="4">
    <source>
        <dbReference type="EMBL" id="KAF9691070.1"/>
    </source>
</evidence>
<keyword evidence="5" id="KW-1185">Reference proteome</keyword>
<name>A0A8H7IUT8_9PLEO</name>
<dbReference type="GO" id="GO:0007131">
    <property type="term" value="P:reciprocal meiotic recombination"/>
    <property type="evidence" value="ECO:0007669"/>
    <property type="project" value="TreeGrafter"/>
</dbReference>
<dbReference type="GO" id="GO:0000723">
    <property type="term" value="P:telomere maintenance"/>
    <property type="evidence" value="ECO:0007669"/>
    <property type="project" value="TreeGrafter"/>
</dbReference>
<feature type="region of interest" description="Disordered" evidence="3">
    <location>
        <begin position="1"/>
        <end position="22"/>
    </location>
</feature>
<feature type="compositionally biased region" description="Polar residues" evidence="3">
    <location>
        <begin position="223"/>
        <end position="234"/>
    </location>
</feature>
<feature type="region of interest" description="Disordered" evidence="3">
    <location>
        <begin position="120"/>
        <end position="139"/>
    </location>
</feature>
<dbReference type="PANTHER" id="PTHR46457:SF1">
    <property type="entry name" value="DNA REPAIR PROTEIN RAD51 HOMOLOG 4"/>
    <property type="match status" value="1"/>
</dbReference>
<feature type="compositionally biased region" description="Acidic residues" evidence="3">
    <location>
        <begin position="188"/>
        <end position="202"/>
    </location>
</feature>
<dbReference type="PANTHER" id="PTHR46457">
    <property type="entry name" value="DNA REPAIR PROTEIN RAD51 HOMOLOG 4"/>
    <property type="match status" value="1"/>
</dbReference>
<reference evidence="4" key="2">
    <citation type="submission" date="2020-09" db="EMBL/GenBank/DDBJ databases">
        <title>Reference genome assembly for Australian Ascochyta lentis isolate Al4.</title>
        <authorList>
            <person name="Lee R.C."/>
            <person name="Farfan-Caceres L.M."/>
            <person name="Debler J.W."/>
            <person name="Williams A.H."/>
            <person name="Henares B.M."/>
        </authorList>
    </citation>
    <scope>NUCLEOTIDE SEQUENCE</scope>
    <source>
        <strain evidence="4">Al4</strain>
    </source>
</reference>
<feature type="compositionally biased region" description="Basic and acidic residues" evidence="3">
    <location>
        <begin position="123"/>
        <end position="136"/>
    </location>
</feature>
<feature type="region of interest" description="Disordered" evidence="3">
    <location>
        <begin position="302"/>
        <end position="338"/>
    </location>
</feature>
<dbReference type="GO" id="GO:0000400">
    <property type="term" value="F:four-way junction DNA binding"/>
    <property type="evidence" value="ECO:0007669"/>
    <property type="project" value="TreeGrafter"/>
</dbReference>
<dbReference type="GO" id="GO:0033063">
    <property type="term" value="C:Rad51B-Rad51C-Rad51D-XRCC2 complex"/>
    <property type="evidence" value="ECO:0007669"/>
    <property type="project" value="TreeGrafter"/>
</dbReference>
<feature type="compositionally biased region" description="Basic and acidic residues" evidence="3">
    <location>
        <begin position="176"/>
        <end position="187"/>
    </location>
</feature>
<evidence type="ECO:0008006" key="6">
    <source>
        <dbReference type="Google" id="ProtNLM"/>
    </source>
</evidence>
<dbReference type="EMBL" id="RZGK01000022">
    <property type="protein sequence ID" value="KAF9691070.1"/>
    <property type="molecule type" value="Genomic_DNA"/>
</dbReference>
<dbReference type="GO" id="GO:0008094">
    <property type="term" value="F:ATP-dependent activity, acting on DNA"/>
    <property type="evidence" value="ECO:0007669"/>
    <property type="project" value="TreeGrafter"/>
</dbReference>
<dbReference type="InterPro" id="IPR051988">
    <property type="entry name" value="HRR_RAD51_Paralog"/>
</dbReference>
<organism evidence="4 5">
    <name type="scientific">Ascochyta lentis</name>
    <dbReference type="NCBI Taxonomy" id="205686"/>
    <lineage>
        <taxon>Eukaryota</taxon>
        <taxon>Fungi</taxon>
        <taxon>Dikarya</taxon>
        <taxon>Ascomycota</taxon>
        <taxon>Pezizomycotina</taxon>
        <taxon>Dothideomycetes</taxon>
        <taxon>Pleosporomycetidae</taxon>
        <taxon>Pleosporales</taxon>
        <taxon>Pleosporineae</taxon>
        <taxon>Didymellaceae</taxon>
        <taxon>Ascochyta</taxon>
    </lineage>
</organism>
<accession>A0A8H7IUT8</accession>
<evidence type="ECO:0000256" key="3">
    <source>
        <dbReference type="SAM" id="MobiDB-lite"/>
    </source>
</evidence>
<dbReference type="GO" id="GO:0000724">
    <property type="term" value="P:double-strand break repair via homologous recombination"/>
    <property type="evidence" value="ECO:0007669"/>
    <property type="project" value="TreeGrafter"/>
</dbReference>
<evidence type="ECO:0000256" key="1">
    <source>
        <dbReference type="ARBA" id="ARBA00004123"/>
    </source>
</evidence>
<dbReference type="Gene3D" id="3.40.50.300">
    <property type="entry name" value="P-loop containing nucleotide triphosphate hydrolases"/>
    <property type="match status" value="1"/>
</dbReference>
<reference evidence="4" key="1">
    <citation type="submission" date="2018-12" db="EMBL/GenBank/DDBJ databases">
        <authorList>
            <person name="Syme R.A."/>
            <person name="Farfan-Caceres L."/>
            <person name="Lichtenzveig J."/>
        </authorList>
    </citation>
    <scope>NUCLEOTIDE SEQUENCE</scope>
    <source>
        <strain evidence="4">Al4</strain>
    </source>
</reference>
<proteinExistence type="predicted"/>
<dbReference type="Proteomes" id="UP000651452">
    <property type="component" value="Unassembled WGS sequence"/>
</dbReference>
<keyword evidence="2" id="KW-0539">Nucleus</keyword>
<dbReference type="OrthoDB" id="336321at2759"/>